<protein>
    <submittedName>
        <fullName evidence="2">Uncharacterized protein</fullName>
    </submittedName>
</protein>
<accession>A0A022R1J6</accession>
<organism evidence="2 3">
    <name type="scientific">Erythranthe guttata</name>
    <name type="common">Yellow monkey flower</name>
    <name type="synonym">Mimulus guttatus</name>
    <dbReference type="NCBI Taxonomy" id="4155"/>
    <lineage>
        <taxon>Eukaryota</taxon>
        <taxon>Viridiplantae</taxon>
        <taxon>Streptophyta</taxon>
        <taxon>Embryophyta</taxon>
        <taxon>Tracheophyta</taxon>
        <taxon>Spermatophyta</taxon>
        <taxon>Magnoliopsida</taxon>
        <taxon>eudicotyledons</taxon>
        <taxon>Gunneridae</taxon>
        <taxon>Pentapetalae</taxon>
        <taxon>asterids</taxon>
        <taxon>lamiids</taxon>
        <taxon>Lamiales</taxon>
        <taxon>Phrymaceae</taxon>
        <taxon>Erythranthe</taxon>
    </lineage>
</organism>
<dbReference type="InterPro" id="IPR003676">
    <property type="entry name" value="SAUR_fam"/>
</dbReference>
<sequence length="103" mass="11843">ASDCDKCCVWRYALHKEKVVPNDVPKGHLVVYVGQFHKRFVIKVNLLKHPLFQALLDQAQEVYDFAAADSRLRIPCDENIFLSVVQCARSPPDRRLSDVWCCV</sequence>
<evidence type="ECO:0000256" key="1">
    <source>
        <dbReference type="ARBA" id="ARBA00006974"/>
    </source>
</evidence>
<evidence type="ECO:0000313" key="3">
    <source>
        <dbReference type="Proteomes" id="UP000030748"/>
    </source>
</evidence>
<keyword evidence="3" id="KW-1185">Reference proteome</keyword>
<feature type="non-terminal residue" evidence="2">
    <location>
        <position position="1"/>
    </location>
</feature>
<dbReference type="Proteomes" id="UP000030748">
    <property type="component" value="Unassembled WGS sequence"/>
</dbReference>
<dbReference type="Pfam" id="PF02519">
    <property type="entry name" value="Auxin_inducible"/>
    <property type="match status" value="1"/>
</dbReference>
<dbReference type="AlphaFoldDB" id="A0A022R1J6"/>
<dbReference type="GO" id="GO:0009733">
    <property type="term" value="P:response to auxin"/>
    <property type="evidence" value="ECO:0007669"/>
    <property type="project" value="InterPro"/>
</dbReference>
<proteinExistence type="inferred from homology"/>
<reference evidence="2 3" key="1">
    <citation type="journal article" date="2013" name="Proc. Natl. Acad. Sci. U.S.A.">
        <title>Fine-scale variation in meiotic recombination in Mimulus inferred from population shotgun sequencing.</title>
        <authorList>
            <person name="Hellsten U."/>
            <person name="Wright K.M."/>
            <person name="Jenkins J."/>
            <person name="Shu S."/>
            <person name="Yuan Y."/>
            <person name="Wessler S.R."/>
            <person name="Schmutz J."/>
            <person name="Willis J.H."/>
            <person name="Rokhsar D.S."/>
        </authorList>
    </citation>
    <scope>NUCLEOTIDE SEQUENCE [LARGE SCALE GENOMIC DNA]</scope>
    <source>
        <strain evidence="3">cv. DUN x IM62</strain>
    </source>
</reference>
<dbReference type="EMBL" id="KI630683">
    <property type="protein sequence ID" value="EYU34467.1"/>
    <property type="molecule type" value="Genomic_DNA"/>
</dbReference>
<evidence type="ECO:0000313" key="2">
    <source>
        <dbReference type="EMBL" id="EYU34467.1"/>
    </source>
</evidence>
<dbReference type="STRING" id="4155.A0A022R1J6"/>
<gene>
    <name evidence="2" type="ORF">MIMGU_mgv1a017864mg</name>
</gene>
<dbReference type="PANTHER" id="PTHR31374:SF9">
    <property type="entry name" value="AUXIN-RESPONSIVE FAMILY PROTEIN"/>
    <property type="match status" value="1"/>
</dbReference>
<dbReference type="PANTHER" id="PTHR31374">
    <property type="entry name" value="AUXIN-INDUCED PROTEIN-LIKE-RELATED"/>
    <property type="match status" value="1"/>
</dbReference>
<comment type="similarity">
    <text evidence="1">Belongs to the ARG7 family.</text>
</comment>
<dbReference type="eggNOG" id="ENOG502S10P">
    <property type="taxonomic scope" value="Eukaryota"/>
</dbReference>
<name>A0A022R1J6_ERYGU</name>